<dbReference type="Proteomes" id="UP000327118">
    <property type="component" value="Unassembled WGS sequence"/>
</dbReference>
<dbReference type="EMBL" id="ML739150">
    <property type="protein sequence ID" value="KAE8351907.1"/>
    <property type="molecule type" value="Genomic_DNA"/>
</dbReference>
<protein>
    <submittedName>
        <fullName evidence="3">Uncharacterized protein</fullName>
    </submittedName>
</protein>
<dbReference type="OrthoDB" id="4381896at2759"/>
<reference evidence="4" key="1">
    <citation type="submission" date="2019-04" db="EMBL/GenBank/DDBJ databases">
        <title>Friends and foes A comparative genomics studyof 23 Aspergillus species from section Flavi.</title>
        <authorList>
            <consortium name="DOE Joint Genome Institute"/>
            <person name="Kjaerbolling I."/>
            <person name="Vesth T."/>
            <person name="Frisvad J.C."/>
            <person name="Nybo J.L."/>
            <person name="Theobald S."/>
            <person name="Kildgaard S."/>
            <person name="Isbrandt T."/>
            <person name="Kuo A."/>
            <person name="Sato A."/>
            <person name="Lyhne E.K."/>
            <person name="Kogle M.E."/>
            <person name="Wiebenga A."/>
            <person name="Kun R.S."/>
            <person name="Lubbers R.J."/>
            <person name="Makela M.R."/>
            <person name="Barry K."/>
            <person name="Chovatia M."/>
            <person name="Clum A."/>
            <person name="Daum C."/>
            <person name="Haridas S."/>
            <person name="He G."/>
            <person name="LaButti K."/>
            <person name="Lipzen A."/>
            <person name="Mondo S."/>
            <person name="Riley R."/>
            <person name="Salamov A."/>
            <person name="Simmons B.A."/>
            <person name="Magnuson J.K."/>
            <person name="Henrissat B."/>
            <person name="Mortensen U.H."/>
            <person name="Larsen T.O."/>
            <person name="Devries R.P."/>
            <person name="Grigoriev I.V."/>
            <person name="Machida M."/>
            <person name="Baker S.E."/>
            <person name="Andersen M.R."/>
        </authorList>
    </citation>
    <scope>NUCLEOTIDE SEQUENCE [LARGE SCALE GENOMIC DNA]</scope>
    <source>
        <strain evidence="4">CBS 553.77</strain>
    </source>
</reference>
<name>A0A5N6Z2L0_9EURO</name>
<evidence type="ECO:0000313" key="3">
    <source>
        <dbReference type="EMBL" id="KAE8351907.1"/>
    </source>
</evidence>
<evidence type="ECO:0000256" key="2">
    <source>
        <dbReference type="SAM" id="SignalP"/>
    </source>
</evidence>
<keyword evidence="2" id="KW-0732">Signal</keyword>
<feature type="chain" id="PRO_5024837359" evidence="2">
    <location>
        <begin position="18"/>
        <end position="145"/>
    </location>
</feature>
<evidence type="ECO:0000256" key="1">
    <source>
        <dbReference type="SAM" id="MobiDB-lite"/>
    </source>
</evidence>
<feature type="signal peptide" evidence="2">
    <location>
        <begin position="1"/>
        <end position="17"/>
    </location>
</feature>
<organism evidence="3 4">
    <name type="scientific">Aspergillus coremiiformis</name>
    <dbReference type="NCBI Taxonomy" id="138285"/>
    <lineage>
        <taxon>Eukaryota</taxon>
        <taxon>Fungi</taxon>
        <taxon>Dikarya</taxon>
        <taxon>Ascomycota</taxon>
        <taxon>Pezizomycotina</taxon>
        <taxon>Eurotiomycetes</taxon>
        <taxon>Eurotiomycetidae</taxon>
        <taxon>Eurotiales</taxon>
        <taxon>Aspergillaceae</taxon>
        <taxon>Aspergillus</taxon>
        <taxon>Aspergillus subgen. Circumdati</taxon>
    </lineage>
</organism>
<evidence type="ECO:0000313" key="4">
    <source>
        <dbReference type="Proteomes" id="UP000327118"/>
    </source>
</evidence>
<accession>A0A5N6Z2L0</accession>
<feature type="region of interest" description="Disordered" evidence="1">
    <location>
        <begin position="36"/>
        <end position="87"/>
    </location>
</feature>
<dbReference type="AlphaFoldDB" id="A0A5N6Z2L0"/>
<sequence length="145" mass="16104">MPVRILWLLTLILGVNCSALSRCAGGYFCLGAGSITRPSESQEESTRSIDSRVPFSEDHGLSLNTASDGSSGVFRDETPRHSRTWVSSPGNRAVSSLDWVHRWEKAIGCLSSRELENVDLYEMDEHALTAFWDRVWGCYVSYANG</sequence>
<gene>
    <name evidence="3" type="ORF">BDV28DRAFT_158348</name>
</gene>
<proteinExistence type="predicted"/>
<feature type="compositionally biased region" description="Basic and acidic residues" evidence="1">
    <location>
        <begin position="44"/>
        <end position="60"/>
    </location>
</feature>
<keyword evidence="4" id="KW-1185">Reference proteome</keyword>